<dbReference type="Proteomes" id="UP001157418">
    <property type="component" value="Unassembled WGS sequence"/>
</dbReference>
<protein>
    <recommendedName>
        <fullName evidence="4">Cation-transporting P-type ATPase N-terminal domain-containing protein</fullName>
    </recommendedName>
</protein>
<reference evidence="2 3" key="1">
    <citation type="submission" date="2022-01" db="EMBL/GenBank/DDBJ databases">
        <authorList>
            <person name="Xiong W."/>
            <person name="Schranz E."/>
        </authorList>
    </citation>
    <scope>NUCLEOTIDE SEQUENCE [LARGE SCALE GENOMIC DNA]</scope>
</reference>
<name>A0AAU9P9X1_9ASTR</name>
<keyword evidence="3" id="KW-1185">Reference proteome</keyword>
<dbReference type="AlphaFoldDB" id="A0AAU9P9X1"/>
<gene>
    <name evidence="2" type="ORF">LVIROSA_LOCUS32502</name>
</gene>
<feature type="region of interest" description="Disordered" evidence="1">
    <location>
        <begin position="30"/>
        <end position="59"/>
    </location>
</feature>
<feature type="compositionally biased region" description="Basic and acidic residues" evidence="1">
    <location>
        <begin position="42"/>
        <end position="59"/>
    </location>
</feature>
<sequence length="201" mass="22857">MSNTLKGLDASAHTIEERLKRYGLLPKPELEPEPEVEIGPNEVKRGPKDRLPSFPEKFDNQSTRINDHHYATRGQLIEVHHLHVFVCQHCQMFQPLHLHHASASVSIGSRPGVVNKDASNWKIQINKIQQLQDLSSGIIEMLEKGTHVIRFHLNVVGYGNKSWFIVSITGNMMGVGGMTFLQASVITYFYRCLFSWLELND</sequence>
<comment type="caution">
    <text evidence="2">The sequence shown here is derived from an EMBL/GenBank/DDBJ whole genome shotgun (WGS) entry which is preliminary data.</text>
</comment>
<evidence type="ECO:0000313" key="3">
    <source>
        <dbReference type="Proteomes" id="UP001157418"/>
    </source>
</evidence>
<evidence type="ECO:0000313" key="2">
    <source>
        <dbReference type="EMBL" id="CAH1446844.1"/>
    </source>
</evidence>
<proteinExistence type="predicted"/>
<evidence type="ECO:0008006" key="4">
    <source>
        <dbReference type="Google" id="ProtNLM"/>
    </source>
</evidence>
<accession>A0AAU9P9X1</accession>
<organism evidence="2 3">
    <name type="scientific">Lactuca virosa</name>
    <dbReference type="NCBI Taxonomy" id="75947"/>
    <lineage>
        <taxon>Eukaryota</taxon>
        <taxon>Viridiplantae</taxon>
        <taxon>Streptophyta</taxon>
        <taxon>Embryophyta</taxon>
        <taxon>Tracheophyta</taxon>
        <taxon>Spermatophyta</taxon>
        <taxon>Magnoliopsida</taxon>
        <taxon>eudicotyledons</taxon>
        <taxon>Gunneridae</taxon>
        <taxon>Pentapetalae</taxon>
        <taxon>asterids</taxon>
        <taxon>campanulids</taxon>
        <taxon>Asterales</taxon>
        <taxon>Asteraceae</taxon>
        <taxon>Cichorioideae</taxon>
        <taxon>Cichorieae</taxon>
        <taxon>Lactucinae</taxon>
        <taxon>Lactuca</taxon>
    </lineage>
</organism>
<evidence type="ECO:0000256" key="1">
    <source>
        <dbReference type="SAM" id="MobiDB-lite"/>
    </source>
</evidence>
<dbReference type="EMBL" id="CAKMRJ010005523">
    <property type="protein sequence ID" value="CAH1446844.1"/>
    <property type="molecule type" value="Genomic_DNA"/>
</dbReference>